<evidence type="ECO:0000256" key="1">
    <source>
        <dbReference type="SAM" id="Phobius"/>
    </source>
</evidence>
<keyword evidence="1" id="KW-0472">Membrane</keyword>
<protein>
    <recommendedName>
        <fullName evidence="4">Transmembrane protein</fullName>
    </recommendedName>
</protein>
<keyword evidence="1" id="KW-0812">Transmembrane</keyword>
<evidence type="ECO:0008006" key="4">
    <source>
        <dbReference type="Google" id="ProtNLM"/>
    </source>
</evidence>
<comment type="caution">
    <text evidence="2">The sequence shown here is derived from an EMBL/GenBank/DDBJ whole genome shotgun (WGS) entry which is preliminary data.</text>
</comment>
<dbReference type="AlphaFoldDB" id="A0A8S0VIQ7"/>
<proteinExistence type="predicted"/>
<dbReference type="Proteomes" id="UP000594638">
    <property type="component" value="Unassembled WGS sequence"/>
</dbReference>
<accession>A0A8S0VIQ7</accession>
<feature type="transmembrane region" description="Helical" evidence="1">
    <location>
        <begin position="76"/>
        <end position="97"/>
    </location>
</feature>
<gene>
    <name evidence="2" type="ORF">OLEA9_A009192</name>
</gene>
<name>A0A8S0VIQ7_OLEEU</name>
<organism evidence="2 3">
    <name type="scientific">Olea europaea subsp. europaea</name>
    <dbReference type="NCBI Taxonomy" id="158383"/>
    <lineage>
        <taxon>Eukaryota</taxon>
        <taxon>Viridiplantae</taxon>
        <taxon>Streptophyta</taxon>
        <taxon>Embryophyta</taxon>
        <taxon>Tracheophyta</taxon>
        <taxon>Spermatophyta</taxon>
        <taxon>Magnoliopsida</taxon>
        <taxon>eudicotyledons</taxon>
        <taxon>Gunneridae</taxon>
        <taxon>Pentapetalae</taxon>
        <taxon>asterids</taxon>
        <taxon>lamiids</taxon>
        <taxon>Lamiales</taxon>
        <taxon>Oleaceae</taxon>
        <taxon>Oleeae</taxon>
        <taxon>Olea</taxon>
    </lineage>
</organism>
<dbReference type="Gramene" id="OE9A009192T1">
    <property type="protein sequence ID" value="OE9A009192C1"/>
    <property type="gene ID" value="OE9A009192"/>
</dbReference>
<keyword evidence="1" id="KW-1133">Transmembrane helix</keyword>
<evidence type="ECO:0000313" key="2">
    <source>
        <dbReference type="EMBL" id="CAA3033663.1"/>
    </source>
</evidence>
<reference evidence="2 3" key="1">
    <citation type="submission" date="2019-12" db="EMBL/GenBank/DDBJ databases">
        <authorList>
            <person name="Alioto T."/>
            <person name="Alioto T."/>
            <person name="Gomez Garrido J."/>
        </authorList>
    </citation>
    <scope>NUCLEOTIDE SEQUENCE [LARGE SCALE GENOMIC DNA]</scope>
</reference>
<evidence type="ECO:0000313" key="3">
    <source>
        <dbReference type="Proteomes" id="UP000594638"/>
    </source>
</evidence>
<sequence>MSPVSLPTYGDQAHYRRPPLNSQRWSFTASSTRSGESVEAASYGDRKFHRWFIAFALGCERWFFSAHYGGDGVVQATIVVVFLAVLQVAKVVFYFFVGDGGNGWGLGVNGDAGGGGWVVVSTARWWSTVVWWCGVVYCYVLVVVLLIVGDGSGAVATARCNSDCDQLFWLLYDQVLVVD</sequence>
<feature type="transmembrane region" description="Helical" evidence="1">
    <location>
        <begin position="129"/>
        <end position="149"/>
    </location>
</feature>
<dbReference type="EMBL" id="CACTIH010010820">
    <property type="protein sequence ID" value="CAA3033663.1"/>
    <property type="molecule type" value="Genomic_DNA"/>
</dbReference>
<keyword evidence="3" id="KW-1185">Reference proteome</keyword>